<dbReference type="GO" id="GO:0015074">
    <property type="term" value="P:DNA integration"/>
    <property type="evidence" value="ECO:0007669"/>
    <property type="project" value="InterPro"/>
</dbReference>
<dbReference type="SUPFAM" id="SSF53098">
    <property type="entry name" value="Ribonuclease H-like"/>
    <property type="match status" value="1"/>
</dbReference>
<evidence type="ECO:0000256" key="1">
    <source>
        <dbReference type="SAM" id="MobiDB-lite"/>
    </source>
</evidence>
<dbReference type="PANTHER" id="PTHR35004:SF7">
    <property type="entry name" value="INTEGRASE PROTEIN"/>
    <property type="match status" value="1"/>
</dbReference>
<accession>A0A450WD88</accession>
<proteinExistence type="predicted"/>
<name>A0A450WD88_9GAMM</name>
<dbReference type="Pfam" id="PF00665">
    <property type="entry name" value="rve"/>
    <property type="match status" value="1"/>
</dbReference>
<evidence type="ECO:0000259" key="2">
    <source>
        <dbReference type="PROSITE" id="PS50994"/>
    </source>
</evidence>
<dbReference type="PROSITE" id="PS50994">
    <property type="entry name" value="INTEGRASE"/>
    <property type="match status" value="1"/>
</dbReference>
<organism evidence="3">
    <name type="scientific">Candidatus Kentrum sp. LPFa</name>
    <dbReference type="NCBI Taxonomy" id="2126335"/>
    <lineage>
        <taxon>Bacteria</taxon>
        <taxon>Pseudomonadati</taxon>
        <taxon>Pseudomonadota</taxon>
        <taxon>Gammaproteobacteria</taxon>
        <taxon>Candidatus Kentrum</taxon>
    </lineage>
</organism>
<sequence>MSPALVERLVAVARAARRAGHGNKAAIYKDACEKLGMSRNTLLRKLKEVSVTRPRKQRKDAGQCTLTREEAEWIVGITIESGRRNKHRMMPLADVVNLLRKSGKILAGRVDEETGEFFPLSLSAIGRALDAYGLAPRQLTAPDPVTEMASRHPNHVWQVDASNCTLWFLSNGRRRALKEMDQSVHYKNKPENLERIKEDRVWRYVITDHASGWIFVRYVLGAESGENLCDTLIEAMQARGGYDALHGVPKILMMDLGAANTAAMTRNLCHNLGIEVIPHEQGNPRANGQVENAQNLVETHFEAGLKFRNVDGLGPLNAMGRTWRMYYCQAKKHGRHGMSRTDAWRRIREAELILAPSVEECRALAIADPEPRQVTSKLRVSFHGKEYDVSAVPDVMVDEKLLVIRDPWRDDAAKVVLRDEDGHEIYHAAPRVEKGEYGFAKEAAIIGEAYRRAPDTRAQTARKSIERLATGADTPQAARKVRKEMDKKPRGDQARPLPFRGEIDPYRHMGTDHLPTPLPRRGTEHGRKASRVIEAPLNHVQAAGRLKERLGDAWTRAHYQALVARFPDGVPPEEIGPLAEELQGGATPGRKGRPRLRLVG</sequence>
<feature type="compositionally biased region" description="Basic and acidic residues" evidence="1">
    <location>
        <begin position="483"/>
        <end position="493"/>
    </location>
</feature>
<dbReference type="PANTHER" id="PTHR35004">
    <property type="entry name" value="TRANSPOSASE RV3428C-RELATED"/>
    <property type="match status" value="1"/>
</dbReference>
<feature type="compositionally biased region" description="Basic and acidic residues" evidence="1">
    <location>
        <begin position="501"/>
        <end position="511"/>
    </location>
</feature>
<dbReference type="AlphaFoldDB" id="A0A450WD88"/>
<dbReference type="InterPro" id="IPR012337">
    <property type="entry name" value="RNaseH-like_sf"/>
</dbReference>
<feature type="region of interest" description="Disordered" evidence="1">
    <location>
        <begin position="581"/>
        <end position="600"/>
    </location>
</feature>
<evidence type="ECO:0000313" key="3">
    <source>
        <dbReference type="EMBL" id="VFK15013.1"/>
    </source>
</evidence>
<dbReference type="GO" id="GO:0003676">
    <property type="term" value="F:nucleic acid binding"/>
    <property type="evidence" value="ECO:0007669"/>
    <property type="project" value="InterPro"/>
</dbReference>
<gene>
    <name evidence="3" type="ORF">BECKLPF1236B_GA0070989_107116</name>
</gene>
<feature type="compositionally biased region" description="Basic residues" evidence="1">
    <location>
        <begin position="590"/>
        <end position="600"/>
    </location>
</feature>
<feature type="domain" description="Integrase catalytic" evidence="2">
    <location>
        <begin position="149"/>
        <end position="348"/>
    </location>
</feature>
<dbReference type="Gene3D" id="3.30.420.10">
    <property type="entry name" value="Ribonuclease H-like superfamily/Ribonuclease H"/>
    <property type="match status" value="1"/>
</dbReference>
<dbReference type="InterPro" id="IPR036397">
    <property type="entry name" value="RNaseH_sf"/>
</dbReference>
<protein>
    <submittedName>
        <fullName evidence="3">Integrase core domain-containing protein</fullName>
    </submittedName>
</protein>
<dbReference type="EMBL" id="CAADFK010000071">
    <property type="protein sequence ID" value="VFK15013.1"/>
    <property type="molecule type" value="Genomic_DNA"/>
</dbReference>
<reference evidence="3" key="1">
    <citation type="submission" date="2019-02" db="EMBL/GenBank/DDBJ databases">
        <authorList>
            <person name="Gruber-Vodicka R. H."/>
            <person name="Seah K. B. B."/>
        </authorList>
    </citation>
    <scope>NUCLEOTIDE SEQUENCE</scope>
    <source>
        <strain evidence="3">BECK_S313</strain>
    </source>
</reference>
<dbReference type="InterPro" id="IPR001584">
    <property type="entry name" value="Integrase_cat-core"/>
</dbReference>
<feature type="region of interest" description="Disordered" evidence="1">
    <location>
        <begin position="472"/>
        <end position="524"/>
    </location>
</feature>